<dbReference type="EMBL" id="UINC01043889">
    <property type="protein sequence ID" value="SVB48561.1"/>
    <property type="molecule type" value="Genomic_DNA"/>
</dbReference>
<protein>
    <submittedName>
        <fullName evidence="1">Uncharacterized protein</fullName>
    </submittedName>
</protein>
<feature type="non-terminal residue" evidence="1">
    <location>
        <position position="39"/>
    </location>
</feature>
<sequence length="39" mass="4274">MIGGGNHFILTSFRPQDRVGTLINLVVVMPVYNEADGLE</sequence>
<accession>A0A382EEY9</accession>
<name>A0A382EEY9_9ZZZZ</name>
<gene>
    <name evidence="1" type="ORF">METZ01_LOCUS201415</name>
</gene>
<reference evidence="1" key="1">
    <citation type="submission" date="2018-05" db="EMBL/GenBank/DDBJ databases">
        <authorList>
            <person name="Lanie J.A."/>
            <person name="Ng W.-L."/>
            <person name="Kazmierczak K.M."/>
            <person name="Andrzejewski T.M."/>
            <person name="Davidsen T.M."/>
            <person name="Wayne K.J."/>
            <person name="Tettelin H."/>
            <person name="Glass J.I."/>
            <person name="Rusch D."/>
            <person name="Podicherti R."/>
            <person name="Tsui H.-C.T."/>
            <person name="Winkler M.E."/>
        </authorList>
    </citation>
    <scope>NUCLEOTIDE SEQUENCE</scope>
</reference>
<evidence type="ECO:0000313" key="1">
    <source>
        <dbReference type="EMBL" id="SVB48561.1"/>
    </source>
</evidence>
<dbReference type="AlphaFoldDB" id="A0A382EEY9"/>
<proteinExistence type="predicted"/>
<organism evidence="1">
    <name type="scientific">marine metagenome</name>
    <dbReference type="NCBI Taxonomy" id="408172"/>
    <lineage>
        <taxon>unclassified sequences</taxon>
        <taxon>metagenomes</taxon>
        <taxon>ecological metagenomes</taxon>
    </lineage>
</organism>